<name>A0A1G2IQF7_9BACT</name>
<dbReference type="InterPro" id="IPR001296">
    <property type="entry name" value="Glyco_trans_1"/>
</dbReference>
<comment type="caution">
    <text evidence="3">The sequence shown here is derived from an EMBL/GenBank/DDBJ whole genome shotgun (WGS) entry which is preliminary data.</text>
</comment>
<protein>
    <recommendedName>
        <fullName evidence="5">Glycosyl transferase family 1</fullName>
    </recommendedName>
</protein>
<dbReference type="Pfam" id="PF13477">
    <property type="entry name" value="Glyco_trans_4_2"/>
    <property type="match status" value="1"/>
</dbReference>
<evidence type="ECO:0000313" key="4">
    <source>
        <dbReference type="Proteomes" id="UP000178632"/>
    </source>
</evidence>
<dbReference type="SUPFAM" id="SSF53756">
    <property type="entry name" value="UDP-Glycosyltransferase/glycogen phosphorylase"/>
    <property type="match status" value="1"/>
</dbReference>
<dbReference type="PANTHER" id="PTHR12526">
    <property type="entry name" value="GLYCOSYLTRANSFERASE"/>
    <property type="match status" value="1"/>
</dbReference>
<reference evidence="3 4" key="1">
    <citation type="journal article" date="2016" name="Nat. Commun.">
        <title>Thousands of microbial genomes shed light on interconnected biogeochemical processes in an aquifer system.</title>
        <authorList>
            <person name="Anantharaman K."/>
            <person name="Brown C.T."/>
            <person name="Hug L.A."/>
            <person name="Sharon I."/>
            <person name="Castelle C.J."/>
            <person name="Probst A.J."/>
            <person name="Thomas B.C."/>
            <person name="Singh A."/>
            <person name="Wilkins M.J."/>
            <person name="Karaoz U."/>
            <person name="Brodie E.L."/>
            <person name="Williams K.H."/>
            <person name="Hubbard S.S."/>
            <person name="Banfield J.F."/>
        </authorList>
    </citation>
    <scope>NUCLEOTIDE SEQUENCE [LARGE SCALE GENOMIC DNA]</scope>
</reference>
<feature type="domain" description="Glycosyl transferase family 1" evidence="1">
    <location>
        <begin position="194"/>
        <end position="361"/>
    </location>
</feature>
<feature type="domain" description="Glycosyltransferase subfamily 4-like N-terminal" evidence="2">
    <location>
        <begin position="7"/>
        <end position="151"/>
    </location>
</feature>
<dbReference type="Proteomes" id="UP000178632">
    <property type="component" value="Unassembled WGS sequence"/>
</dbReference>
<dbReference type="Pfam" id="PF00534">
    <property type="entry name" value="Glycos_transf_1"/>
    <property type="match status" value="1"/>
</dbReference>
<dbReference type="GO" id="GO:0016757">
    <property type="term" value="F:glycosyltransferase activity"/>
    <property type="evidence" value="ECO:0007669"/>
    <property type="project" value="InterPro"/>
</dbReference>
<evidence type="ECO:0008006" key="5">
    <source>
        <dbReference type="Google" id="ProtNLM"/>
    </source>
</evidence>
<gene>
    <name evidence="3" type="ORF">A3G45_00545</name>
</gene>
<evidence type="ECO:0000259" key="1">
    <source>
        <dbReference type="Pfam" id="PF00534"/>
    </source>
</evidence>
<sequence length="389" mass="44708">MEHKKIKVCCVASVDITLKFMLLNQLKFLQKQGYDVSAICSEGKWIKDIGQSGIKVKTIRFKRRSFSPRADIVAFFQLFLYFKKEKFDIVHTHTPKPEIYGQLAAKLAGVPIIMDTLHGFDLSPDTRWTQRKFFTFLQRFTAKYSDVIFSVSKDVVRKAIEERICRPDSLKYLGRDIDTGRFNPERFSEKFIINKKKRLRIGLDKKVIGIVARLVEEKGYLELFESFKHAISKFPDTQLLIVGPREPEKKDKVDLEVVKEYGIEKNVIFLGERSDVDEIYPLMDIFVLPTHREGVGASILEASSMEIPVIACNTGGCPEAVSNGETGILVPVKNVEKLTEAILYILDNPDIAKEMGKRGREKILKEFSHELVLDRLKNEYQRLIDKKIK</sequence>
<proteinExistence type="predicted"/>
<dbReference type="InterPro" id="IPR028098">
    <property type="entry name" value="Glyco_trans_4-like_N"/>
</dbReference>
<evidence type="ECO:0000259" key="2">
    <source>
        <dbReference type="Pfam" id="PF13477"/>
    </source>
</evidence>
<dbReference type="CDD" id="cd03808">
    <property type="entry name" value="GT4_CapM-like"/>
    <property type="match status" value="1"/>
</dbReference>
<evidence type="ECO:0000313" key="3">
    <source>
        <dbReference type="EMBL" id="OGZ77144.1"/>
    </source>
</evidence>
<dbReference type="Gene3D" id="3.40.50.2000">
    <property type="entry name" value="Glycogen Phosphorylase B"/>
    <property type="match status" value="2"/>
</dbReference>
<dbReference type="EMBL" id="MHPE01000015">
    <property type="protein sequence ID" value="OGZ77144.1"/>
    <property type="molecule type" value="Genomic_DNA"/>
</dbReference>
<organism evidence="3 4">
    <name type="scientific">Candidatus Staskawiczbacteria bacterium RIFCSPLOWO2_12_FULL_37_15</name>
    <dbReference type="NCBI Taxonomy" id="1802218"/>
    <lineage>
        <taxon>Bacteria</taxon>
        <taxon>Candidatus Staskawicziibacteriota</taxon>
    </lineage>
</organism>
<dbReference type="AlphaFoldDB" id="A0A1G2IQF7"/>
<accession>A0A1G2IQF7</accession>